<evidence type="ECO:0000256" key="1">
    <source>
        <dbReference type="ARBA" id="ARBA00022980"/>
    </source>
</evidence>
<dbReference type="PATRIC" id="fig|1641388.3.peg.271"/>
<dbReference type="Proteomes" id="UP000053469">
    <property type="component" value="Unassembled WGS sequence"/>
</dbReference>
<gene>
    <name evidence="3" type="primary">rpsP</name>
    <name evidence="4" type="ORF">XD87_0289</name>
</gene>
<dbReference type="Gene3D" id="3.30.1320.10">
    <property type="match status" value="1"/>
</dbReference>
<dbReference type="InterPro" id="IPR023803">
    <property type="entry name" value="Ribosomal_bS16_dom_sf"/>
</dbReference>
<dbReference type="NCBIfam" id="TIGR00002">
    <property type="entry name" value="S16"/>
    <property type="match status" value="1"/>
</dbReference>
<sequence length="100" mass="11385">MLKIRLKRTGKRGQPHYRIVVCEAAKPRDGKTVEEIGYYNPRNKPSTFDVDKERAEYWLSKGAQPTDTVAQYFVKEGILKGLKRGSTKPSTKKKTNEAEA</sequence>
<dbReference type="GO" id="GO:0015935">
    <property type="term" value="C:small ribosomal subunit"/>
    <property type="evidence" value="ECO:0007669"/>
    <property type="project" value="TreeGrafter"/>
</dbReference>
<dbReference type="GO" id="GO:0005737">
    <property type="term" value="C:cytoplasm"/>
    <property type="evidence" value="ECO:0007669"/>
    <property type="project" value="UniProtKB-ARBA"/>
</dbReference>
<dbReference type="AlphaFoldDB" id="A0A101GYR7"/>
<name>A0A101GYR7_9BACT</name>
<accession>A0A101GYR7</accession>
<dbReference type="GO" id="GO:0003735">
    <property type="term" value="F:structural constituent of ribosome"/>
    <property type="evidence" value="ECO:0007669"/>
    <property type="project" value="InterPro"/>
</dbReference>
<protein>
    <recommendedName>
        <fullName evidence="3">Small ribosomal subunit protein bS16</fullName>
    </recommendedName>
</protein>
<evidence type="ECO:0000313" key="5">
    <source>
        <dbReference type="Proteomes" id="UP000053469"/>
    </source>
</evidence>
<proteinExistence type="inferred from homology"/>
<reference evidence="5" key="1">
    <citation type="journal article" date="2015" name="MBio">
        <title>Genome-Resolved Metagenomic Analysis Reveals Roles for Candidate Phyla and Other Microbial Community Members in Biogeochemical Transformations in Oil Reservoirs.</title>
        <authorList>
            <person name="Hu P."/>
            <person name="Tom L."/>
            <person name="Singh A."/>
            <person name="Thomas B.C."/>
            <person name="Baker B.J."/>
            <person name="Piceno Y.M."/>
            <person name="Andersen G.L."/>
            <person name="Banfield J.F."/>
        </authorList>
    </citation>
    <scope>NUCLEOTIDE SEQUENCE [LARGE SCALE GENOMIC DNA]</scope>
</reference>
<dbReference type="Pfam" id="PF00886">
    <property type="entry name" value="Ribosomal_S16"/>
    <property type="match status" value="1"/>
</dbReference>
<evidence type="ECO:0000313" key="4">
    <source>
        <dbReference type="EMBL" id="KUK67171.1"/>
    </source>
</evidence>
<dbReference type="SUPFAM" id="SSF54565">
    <property type="entry name" value="Ribosomal protein S16"/>
    <property type="match status" value="1"/>
</dbReference>
<dbReference type="EMBL" id="LGGI01000034">
    <property type="protein sequence ID" value="KUK67171.1"/>
    <property type="molecule type" value="Genomic_DNA"/>
</dbReference>
<comment type="caution">
    <text evidence="4">The sequence shown here is derived from an EMBL/GenBank/DDBJ whole genome shotgun (WGS) entry which is preliminary data.</text>
</comment>
<keyword evidence="1 3" id="KW-0689">Ribosomal protein</keyword>
<dbReference type="HAMAP" id="MF_00385">
    <property type="entry name" value="Ribosomal_bS16"/>
    <property type="match status" value="1"/>
</dbReference>
<dbReference type="PANTHER" id="PTHR12919:SF20">
    <property type="entry name" value="SMALL RIBOSOMAL SUBUNIT PROTEIN BS16M"/>
    <property type="match status" value="1"/>
</dbReference>
<evidence type="ECO:0000256" key="2">
    <source>
        <dbReference type="ARBA" id="ARBA00023274"/>
    </source>
</evidence>
<comment type="similarity">
    <text evidence="3">Belongs to the bacterial ribosomal protein bS16 family.</text>
</comment>
<dbReference type="InterPro" id="IPR020592">
    <property type="entry name" value="Ribosomal_bS16_CS"/>
</dbReference>
<dbReference type="InterPro" id="IPR000307">
    <property type="entry name" value="Ribosomal_bS16"/>
</dbReference>
<dbReference type="PROSITE" id="PS00732">
    <property type="entry name" value="RIBOSOMAL_S16"/>
    <property type="match status" value="1"/>
</dbReference>
<evidence type="ECO:0000256" key="3">
    <source>
        <dbReference type="HAMAP-Rule" id="MF_00385"/>
    </source>
</evidence>
<dbReference type="PANTHER" id="PTHR12919">
    <property type="entry name" value="30S RIBOSOMAL PROTEIN S16"/>
    <property type="match status" value="1"/>
</dbReference>
<organism evidence="4 5">
    <name type="scientific">candidate division WS6 bacterium 36_33</name>
    <dbReference type="NCBI Taxonomy" id="1641388"/>
    <lineage>
        <taxon>Bacteria</taxon>
        <taxon>Candidatus Dojkabacteria</taxon>
    </lineage>
</organism>
<keyword evidence="2 3" id="KW-0687">Ribonucleoprotein</keyword>
<dbReference type="GO" id="GO:0006412">
    <property type="term" value="P:translation"/>
    <property type="evidence" value="ECO:0007669"/>
    <property type="project" value="UniProtKB-UniRule"/>
</dbReference>